<feature type="region of interest" description="Disordered" evidence="1">
    <location>
        <begin position="103"/>
        <end position="122"/>
    </location>
</feature>
<protein>
    <submittedName>
        <fullName evidence="2">Uncharacterized protein</fullName>
    </submittedName>
</protein>
<accession>A0A9W7DT47</accession>
<comment type="caution">
    <text evidence="2">The sequence shown here is derived from an EMBL/GenBank/DDBJ whole genome shotgun (WGS) entry which is preliminary data.</text>
</comment>
<dbReference type="EMBL" id="BRXZ01001924">
    <property type="protein sequence ID" value="GMH49783.1"/>
    <property type="molecule type" value="Genomic_DNA"/>
</dbReference>
<feature type="compositionally biased region" description="Basic and acidic residues" evidence="1">
    <location>
        <begin position="106"/>
        <end position="122"/>
    </location>
</feature>
<evidence type="ECO:0000313" key="2">
    <source>
        <dbReference type="EMBL" id="GMH49783.1"/>
    </source>
</evidence>
<evidence type="ECO:0000313" key="3">
    <source>
        <dbReference type="Proteomes" id="UP001165082"/>
    </source>
</evidence>
<organism evidence="2 3">
    <name type="scientific">Triparma retinervis</name>
    <dbReference type="NCBI Taxonomy" id="2557542"/>
    <lineage>
        <taxon>Eukaryota</taxon>
        <taxon>Sar</taxon>
        <taxon>Stramenopiles</taxon>
        <taxon>Ochrophyta</taxon>
        <taxon>Bolidophyceae</taxon>
        <taxon>Parmales</taxon>
        <taxon>Triparmaceae</taxon>
        <taxon>Triparma</taxon>
    </lineage>
</organism>
<dbReference type="OrthoDB" id="43371at2759"/>
<sequence>MIHTTPFTPLSSSSKFRGEDKSYQLGVRVGPLFSVKDRRNALISVGAFLAAPILASPSMAGALDMDAFVAGELAADKKACNPKYDPKCVPELTKDEALCQYGQSGGKDRSEACRRVKEAKGK</sequence>
<dbReference type="AlphaFoldDB" id="A0A9W7DT47"/>
<evidence type="ECO:0000256" key="1">
    <source>
        <dbReference type="SAM" id="MobiDB-lite"/>
    </source>
</evidence>
<name>A0A9W7DT47_9STRA</name>
<proteinExistence type="predicted"/>
<dbReference type="Proteomes" id="UP001165082">
    <property type="component" value="Unassembled WGS sequence"/>
</dbReference>
<reference evidence="2" key="1">
    <citation type="submission" date="2022-07" db="EMBL/GenBank/DDBJ databases">
        <title>Genome analysis of Parmales, a sister group of diatoms, reveals the evolutionary specialization of diatoms from phago-mixotrophs to photoautotrophs.</title>
        <authorList>
            <person name="Ban H."/>
            <person name="Sato S."/>
            <person name="Yoshikawa S."/>
            <person name="Kazumasa Y."/>
            <person name="Nakamura Y."/>
            <person name="Ichinomiya M."/>
            <person name="Saitoh K."/>
            <person name="Sato N."/>
            <person name="Blanc-Mathieu R."/>
            <person name="Endo H."/>
            <person name="Kuwata A."/>
            <person name="Ogata H."/>
        </authorList>
    </citation>
    <scope>NUCLEOTIDE SEQUENCE</scope>
</reference>
<gene>
    <name evidence="2" type="ORF">TrRE_jg3133</name>
</gene>
<keyword evidence="3" id="KW-1185">Reference proteome</keyword>